<proteinExistence type="predicted"/>
<dbReference type="GO" id="GO:0061817">
    <property type="term" value="P:endoplasmic reticulum-plasma membrane tethering"/>
    <property type="evidence" value="ECO:0007669"/>
    <property type="project" value="TreeGrafter"/>
</dbReference>
<dbReference type="OMA" id="IRICRTR"/>
<name>A0A401Q4D1_SCYTO</name>
<protein>
    <recommendedName>
        <fullName evidence="3">GRAM domain-containing protein</fullName>
    </recommendedName>
</protein>
<dbReference type="PANTHER" id="PTHR46973:SF1">
    <property type="entry name" value="GRAM DOMAIN-CONTAINING PROTEIN 2A"/>
    <property type="match status" value="1"/>
</dbReference>
<accession>A0A401Q4D1</accession>
<dbReference type="InterPro" id="IPR011993">
    <property type="entry name" value="PH-like_dom_sf"/>
</dbReference>
<dbReference type="OrthoDB" id="74360at2759"/>
<dbReference type="STRING" id="75743.A0A401Q4D1"/>
<feature type="region of interest" description="Disordered" evidence="1">
    <location>
        <begin position="1"/>
        <end position="46"/>
    </location>
</feature>
<dbReference type="PANTHER" id="PTHR46973">
    <property type="entry name" value="GRAM DOMAIN-CONTAINING PROTEIN 2A"/>
    <property type="match status" value="1"/>
</dbReference>
<evidence type="ECO:0000313" key="5">
    <source>
        <dbReference type="Proteomes" id="UP000288216"/>
    </source>
</evidence>
<dbReference type="SMART" id="SM00568">
    <property type="entry name" value="GRAM"/>
    <property type="match status" value="1"/>
</dbReference>
<dbReference type="AlphaFoldDB" id="A0A401Q4D1"/>
<dbReference type="Gene3D" id="2.30.29.30">
    <property type="entry name" value="Pleckstrin-homology domain (PH domain)/Phosphotyrosine-binding domain (PTB)"/>
    <property type="match status" value="1"/>
</dbReference>
<evidence type="ECO:0000259" key="3">
    <source>
        <dbReference type="SMART" id="SM00568"/>
    </source>
</evidence>
<keyword evidence="5" id="KW-1185">Reference proteome</keyword>
<dbReference type="GO" id="GO:0044232">
    <property type="term" value="C:organelle membrane contact site"/>
    <property type="evidence" value="ECO:0007669"/>
    <property type="project" value="TreeGrafter"/>
</dbReference>
<evidence type="ECO:0000256" key="1">
    <source>
        <dbReference type="SAM" id="MobiDB-lite"/>
    </source>
</evidence>
<organism evidence="4 5">
    <name type="scientific">Scyliorhinus torazame</name>
    <name type="common">Cloudy catshark</name>
    <name type="synonym">Catulus torazame</name>
    <dbReference type="NCBI Taxonomy" id="75743"/>
    <lineage>
        <taxon>Eukaryota</taxon>
        <taxon>Metazoa</taxon>
        <taxon>Chordata</taxon>
        <taxon>Craniata</taxon>
        <taxon>Vertebrata</taxon>
        <taxon>Chondrichthyes</taxon>
        <taxon>Elasmobranchii</taxon>
        <taxon>Galeomorphii</taxon>
        <taxon>Galeoidea</taxon>
        <taxon>Carcharhiniformes</taxon>
        <taxon>Scyliorhinidae</taxon>
        <taxon>Scyliorhinus</taxon>
    </lineage>
</organism>
<dbReference type="InterPro" id="IPR004182">
    <property type="entry name" value="GRAM"/>
</dbReference>
<dbReference type="CDD" id="cd13220">
    <property type="entry name" value="PH-GRAM_GRAMDC"/>
    <property type="match status" value="1"/>
</dbReference>
<dbReference type="Proteomes" id="UP000288216">
    <property type="component" value="Unassembled WGS sequence"/>
</dbReference>
<comment type="caution">
    <text evidence="4">The sequence shown here is derived from an EMBL/GenBank/DDBJ whole genome shotgun (WGS) entry which is preliminary data.</text>
</comment>
<feature type="domain" description="GRAM" evidence="3">
    <location>
        <begin position="77"/>
        <end position="144"/>
    </location>
</feature>
<keyword evidence="2" id="KW-0812">Transmembrane</keyword>
<keyword evidence="2" id="KW-1133">Transmembrane helix</keyword>
<dbReference type="GO" id="GO:0005546">
    <property type="term" value="F:phosphatidylinositol-4,5-bisphosphate binding"/>
    <property type="evidence" value="ECO:0007669"/>
    <property type="project" value="TreeGrafter"/>
</dbReference>
<evidence type="ECO:0000256" key="2">
    <source>
        <dbReference type="SAM" id="Phobius"/>
    </source>
</evidence>
<feature type="transmembrane region" description="Helical" evidence="2">
    <location>
        <begin position="284"/>
        <end position="304"/>
    </location>
</feature>
<dbReference type="GO" id="GO:0005789">
    <property type="term" value="C:endoplasmic reticulum membrane"/>
    <property type="evidence" value="ECO:0007669"/>
    <property type="project" value="TreeGrafter"/>
</dbReference>
<evidence type="ECO:0000313" key="4">
    <source>
        <dbReference type="EMBL" id="GCB80228.1"/>
    </source>
</evidence>
<dbReference type="GO" id="GO:2001256">
    <property type="term" value="P:regulation of store-operated calcium entry"/>
    <property type="evidence" value="ECO:0007669"/>
    <property type="project" value="TreeGrafter"/>
</dbReference>
<keyword evidence="2" id="KW-0472">Membrane</keyword>
<dbReference type="EMBL" id="BFAA01010848">
    <property type="protein sequence ID" value="GCB80228.1"/>
    <property type="molecule type" value="Genomic_DNA"/>
</dbReference>
<sequence>MGPIPSTAIHRLKPPSEMGPLQTDRSPSPNLDALETSMEEDSFESRSRYREQKLNESLNSDDFKKFHRGSTIKKYNSQYHKLFKEVPEQETLRKVYSCAFQKDILIQGRFYISSNWLCFYANFFGKDIKVMVSVTSVVLVKKHRTGGLLPNGLVIRTSSNEKYVFVSFISRDSVYDVLKHVCSHLQDSKKSLSVSPCPDTCDSLPLENYRLRMDWKRKIANGSSSSLPETEYQSLLGNSTSSLSSPEAESSSYNSQTFRERVVRKEKIFELDSVERIGKVEYRILRILIVIVIILLASSIYMTFRVYSLEQQLGLLDAASQSLAHKR</sequence>
<dbReference type="Pfam" id="PF02893">
    <property type="entry name" value="GRAM"/>
    <property type="match status" value="1"/>
</dbReference>
<gene>
    <name evidence="4" type="ORF">scyTo_0017110</name>
</gene>
<dbReference type="InterPro" id="IPR042624">
    <property type="entry name" value="RAMD2A"/>
</dbReference>
<reference evidence="4 5" key="1">
    <citation type="journal article" date="2018" name="Nat. Ecol. Evol.">
        <title>Shark genomes provide insights into elasmobranch evolution and the origin of vertebrates.</title>
        <authorList>
            <person name="Hara Y"/>
            <person name="Yamaguchi K"/>
            <person name="Onimaru K"/>
            <person name="Kadota M"/>
            <person name="Koyanagi M"/>
            <person name="Keeley SD"/>
            <person name="Tatsumi K"/>
            <person name="Tanaka K"/>
            <person name="Motone F"/>
            <person name="Kageyama Y"/>
            <person name="Nozu R"/>
            <person name="Adachi N"/>
            <person name="Nishimura O"/>
            <person name="Nakagawa R"/>
            <person name="Tanegashima C"/>
            <person name="Kiyatake I"/>
            <person name="Matsumoto R"/>
            <person name="Murakumo K"/>
            <person name="Nishida K"/>
            <person name="Terakita A"/>
            <person name="Kuratani S"/>
            <person name="Sato K"/>
            <person name="Hyodo S Kuraku.S."/>
        </authorList>
    </citation>
    <scope>NUCLEOTIDE SEQUENCE [LARGE SCALE GENOMIC DNA]</scope>
</reference>